<keyword evidence="5" id="KW-0949">S-adenosyl-L-methionine</keyword>
<dbReference type="InterPro" id="IPR001214">
    <property type="entry name" value="SET_dom"/>
</dbReference>
<dbReference type="PROSITE" id="PS50280">
    <property type="entry name" value="SET"/>
    <property type="match status" value="1"/>
</dbReference>
<feature type="region of interest" description="Disordered" evidence="8">
    <location>
        <begin position="706"/>
        <end position="782"/>
    </location>
</feature>
<evidence type="ECO:0000259" key="9">
    <source>
        <dbReference type="PROSITE" id="PS50280"/>
    </source>
</evidence>
<keyword evidence="3" id="KW-0489">Methyltransferase</keyword>
<organism evidence="10 11">
    <name type="scientific">Pristionchus entomophagus</name>
    <dbReference type="NCBI Taxonomy" id="358040"/>
    <lineage>
        <taxon>Eukaryota</taxon>
        <taxon>Metazoa</taxon>
        <taxon>Ecdysozoa</taxon>
        <taxon>Nematoda</taxon>
        <taxon>Chromadorea</taxon>
        <taxon>Rhabditida</taxon>
        <taxon>Rhabditina</taxon>
        <taxon>Diplogasteromorpha</taxon>
        <taxon>Diplogasteroidea</taxon>
        <taxon>Neodiplogasteridae</taxon>
        <taxon>Pristionchus</taxon>
    </lineage>
</organism>
<dbReference type="PANTHER" id="PTHR46223:SF3">
    <property type="entry name" value="HISTONE-LYSINE N-METHYLTRANSFERASE SET-23"/>
    <property type="match status" value="1"/>
</dbReference>
<dbReference type="GO" id="GO:0032259">
    <property type="term" value="P:methylation"/>
    <property type="evidence" value="ECO:0007669"/>
    <property type="project" value="UniProtKB-KW"/>
</dbReference>
<keyword evidence="4" id="KW-0808">Transferase</keyword>
<accession>A0AAV5U535</accession>
<dbReference type="InterPro" id="IPR050973">
    <property type="entry name" value="H3K9_Histone-Lys_N-MTase"/>
</dbReference>
<evidence type="ECO:0000313" key="10">
    <source>
        <dbReference type="EMBL" id="GMT01497.1"/>
    </source>
</evidence>
<feature type="compositionally biased region" description="Basic and acidic residues" evidence="8">
    <location>
        <begin position="747"/>
        <end position="761"/>
    </location>
</feature>
<feature type="non-terminal residue" evidence="10">
    <location>
        <position position="1"/>
    </location>
</feature>
<evidence type="ECO:0000256" key="1">
    <source>
        <dbReference type="ARBA" id="ARBA00004286"/>
    </source>
</evidence>
<keyword evidence="2" id="KW-0158">Chromosome</keyword>
<feature type="compositionally biased region" description="Polar residues" evidence="8">
    <location>
        <begin position="19"/>
        <end position="34"/>
    </location>
</feature>
<proteinExistence type="predicted"/>
<keyword evidence="6" id="KW-0479">Metal-binding</keyword>
<dbReference type="GO" id="GO:0005694">
    <property type="term" value="C:chromosome"/>
    <property type="evidence" value="ECO:0007669"/>
    <property type="project" value="UniProtKB-SubCell"/>
</dbReference>
<feature type="region of interest" description="Disordered" evidence="8">
    <location>
        <begin position="19"/>
        <end position="75"/>
    </location>
</feature>
<evidence type="ECO:0000313" key="11">
    <source>
        <dbReference type="Proteomes" id="UP001432027"/>
    </source>
</evidence>
<gene>
    <name evidence="10" type="ORF">PENTCL1PPCAC_23671</name>
</gene>
<evidence type="ECO:0000256" key="6">
    <source>
        <dbReference type="ARBA" id="ARBA00022723"/>
    </source>
</evidence>
<dbReference type="GO" id="GO:0008168">
    <property type="term" value="F:methyltransferase activity"/>
    <property type="evidence" value="ECO:0007669"/>
    <property type="project" value="UniProtKB-KW"/>
</dbReference>
<dbReference type="Proteomes" id="UP001432027">
    <property type="component" value="Unassembled WGS sequence"/>
</dbReference>
<evidence type="ECO:0000256" key="4">
    <source>
        <dbReference type="ARBA" id="ARBA00022679"/>
    </source>
</evidence>
<sequence length="782" mass="89031">SAHSLVSLTGESKMERVKTTITSLSRSNGGSSPELSMASDGSAVVGAENKIKYGRGKYPRKKNGQTRPSKRRLIIEEESLDDEALAAFIESTNLNTPASLDNSVQSEDPGGSAQTGEETKKPKYGRGKYPRTPKIEIKSDVSRDNSIEEITVEHHEDTSEAGEEKKPFTGRGKYVRKKNGATPRNPPRLNRAPNNSTSSRALLNQMPRMMLSEVDKITMRAEDQIILKDMGLHYPGKVYRLATQGTVDESGGRDFVQEIEDQRREMFCDWMLREQEYLINGQSYSSDFIVGCTPYDGVWNEVEKAMRVKILVKHSNFPRGRWEEYHTIEDRATCWNLRAVQEWRWREAMVSQAREVMRAECEDAGENFDEIYPDVFLCANIQFDSYENDKRIRRRTLLRAREATLNECLKRHDQAPIVIEEWTGNPVDDDNLMQFVWTNYIKPSARVKRALENCDRTLTHRCSSDCSCNGASTSTNACNCQKSKTTHKMKIAAVECFTECGCKVESCPSRVLQRGRQHPVMIIRHPIKGWTSRTLETLPADTFVSEYTCEVLTAWQNAQRPQTYSIDLPDVMVDTSKESNFEVRKGRGKGNRLWKKARKPEVRLEDGYYHREFVATALYMGNESRFFAHDCAPNMEIGTRYLDRYDFSYSHLGFFTTEVVALGKELTWNYHGQRLVDARKAGKPFKSAILPRCACRAGEKCMIKDSDLCTPSDDDEDDPAKGIEVDSFSDDDNSTNEERKKKQLQSRSERSNRREKLREEEPNGSSSPGSSVENDTPATSEL</sequence>
<keyword evidence="7" id="KW-0862">Zinc</keyword>
<evidence type="ECO:0000256" key="2">
    <source>
        <dbReference type="ARBA" id="ARBA00022454"/>
    </source>
</evidence>
<protein>
    <recommendedName>
        <fullName evidence="9">SET domain-containing protein</fullName>
    </recommendedName>
</protein>
<keyword evidence="11" id="KW-1185">Reference proteome</keyword>
<feature type="compositionally biased region" description="Basic and acidic residues" evidence="8">
    <location>
        <begin position="133"/>
        <end position="167"/>
    </location>
</feature>
<feature type="compositionally biased region" description="Polar residues" evidence="8">
    <location>
        <begin position="94"/>
        <end position="116"/>
    </location>
</feature>
<feature type="compositionally biased region" description="Basic residues" evidence="8">
    <location>
        <begin position="122"/>
        <end position="131"/>
    </location>
</feature>
<feature type="compositionally biased region" description="Low complexity" evidence="8">
    <location>
        <begin position="763"/>
        <end position="774"/>
    </location>
</feature>
<dbReference type="PANTHER" id="PTHR46223">
    <property type="entry name" value="HISTONE-LYSINE N-METHYLTRANSFERASE SUV39H"/>
    <property type="match status" value="1"/>
</dbReference>
<dbReference type="AlphaFoldDB" id="A0AAV5U535"/>
<feature type="domain" description="SET" evidence="9">
    <location>
        <begin position="502"/>
        <end position="671"/>
    </location>
</feature>
<comment type="subcellular location">
    <subcellularLocation>
        <location evidence="1">Chromosome</location>
    </subcellularLocation>
</comment>
<evidence type="ECO:0000256" key="5">
    <source>
        <dbReference type="ARBA" id="ARBA00022691"/>
    </source>
</evidence>
<dbReference type="Pfam" id="PF00856">
    <property type="entry name" value="SET"/>
    <property type="match status" value="1"/>
</dbReference>
<dbReference type="EMBL" id="BTSX01000005">
    <property type="protein sequence ID" value="GMT01497.1"/>
    <property type="molecule type" value="Genomic_DNA"/>
</dbReference>
<dbReference type="InterPro" id="IPR046341">
    <property type="entry name" value="SET_dom_sf"/>
</dbReference>
<name>A0AAV5U535_9BILA</name>
<feature type="region of interest" description="Disordered" evidence="8">
    <location>
        <begin position="94"/>
        <end position="201"/>
    </location>
</feature>
<evidence type="ECO:0000256" key="7">
    <source>
        <dbReference type="ARBA" id="ARBA00022833"/>
    </source>
</evidence>
<evidence type="ECO:0000256" key="3">
    <source>
        <dbReference type="ARBA" id="ARBA00022603"/>
    </source>
</evidence>
<evidence type="ECO:0000256" key="8">
    <source>
        <dbReference type="SAM" id="MobiDB-lite"/>
    </source>
</evidence>
<feature type="compositionally biased region" description="Basic residues" evidence="8">
    <location>
        <begin position="52"/>
        <end position="72"/>
    </location>
</feature>
<comment type="caution">
    <text evidence="10">The sequence shown here is derived from an EMBL/GenBank/DDBJ whole genome shotgun (WGS) entry which is preliminary data.</text>
</comment>
<dbReference type="Gene3D" id="2.170.270.10">
    <property type="entry name" value="SET domain"/>
    <property type="match status" value="1"/>
</dbReference>
<dbReference type="SMART" id="SM00317">
    <property type="entry name" value="SET"/>
    <property type="match status" value="1"/>
</dbReference>
<dbReference type="SUPFAM" id="SSF82199">
    <property type="entry name" value="SET domain"/>
    <property type="match status" value="1"/>
</dbReference>
<reference evidence="10" key="1">
    <citation type="submission" date="2023-10" db="EMBL/GenBank/DDBJ databases">
        <title>Genome assembly of Pristionchus species.</title>
        <authorList>
            <person name="Yoshida K."/>
            <person name="Sommer R.J."/>
        </authorList>
    </citation>
    <scope>NUCLEOTIDE SEQUENCE</scope>
    <source>
        <strain evidence="10">RS0144</strain>
    </source>
</reference>
<dbReference type="GO" id="GO:0046872">
    <property type="term" value="F:metal ion binding"/>
    <property type="evidence" value="ECO:0007669"/>
    <property type="project" value="UniProtKB-KW"/>
</dbReference>